<reference evidence="2" key="1">
    <citation type="submission" date="2020-03" db="EMBL/GenBank/DDBJ databases">
        <title>The deep terrestrial virosphere.</title>
        <authorList>
            <person name="Holmfeldt K."/>
            <person name="Nilsson E."/>
            <person name="Simone D."/>
            <person name="Lopez-Fernandez M."/>
            <person name="Wu X."/>
            <person name="de Brujin I."/>
            <person name="Lundin D."/>
            <person name="Andersson A."/>
            <person name="Bertilsson S."/>
            <person name="Dopson M."/>
        </authorList>
    </citation>
    <scope>NUCLEOTIDE SEQUENCE</scope>
    <source>
        <strain evidence="1">MM171A01128</strain>
        <strain evidence="2">MM171B01055</strain>
    </source>
</reference>
<sequence length="136" mass="15858">MNRKEFTDRLFVLALVLDHDMTQKKADAYWEIFKDYPDKELIRAINVSLKTSKFFPKPVELIGIIEGVSTGSELYDRYKAEREAQRAIERTNQLLAEREQWKKDSIVSPTKLIKALKEGKSLDEFKRTLPKPNPTT</sequence>
<evidence type="ECO:0008006" key="3">
    <source>
        <dbReference type="Google" id="ProtNLM"/>
    </source>
</evidence>
<dbReference type="EMBL" id="MT143645">
    <property type="protein sequence ID" value="QJA99364.1"/>
    <property type="molecule type" value="Genomic_DNA"/>
</dbReference>
<proteinExistence type="predicted"/>
<protein>
    <recommendedName>
        <fullName evidence="3">Replicative helicase inhibitor G39P N-terminal domain-containing protein</fullName>
    </recommendedName>
</protein>
<evidence type="ECO:0000313" key="1">
    <source>
        <dbReference type="EMBL" id="QJA99364.1"/>
    </source>
</evidence>
<dbReference type="EMBL" id="MT143809">
    <property type="protein sequence ID" value="QJB02827.1"/>
    <property type="molecule type" value="Genomic_DNA"/>
</dbReference>
<evidence type="ECO:0000313" key="2">
    <source>
        <dbReference type="EMBL" id="QJB02827.1"/>
    </source>
</evidence>
<organism evidence="2">
    <name type="scientific">viral metagenome</name>
    <dbReference type="NCBI Taxonomy" id="1070528"/>
    <lineage>
        <taxon>unclassified sequences</taxon>
        <taxon>metagenomes</taxon>
        <taxon>organismal metagenomes</taxon>
    </lineage>
</organism>
<name>A0A6M3M511_9ZZZZ</name>
<dbReference type="AlphaFoldDB" id="A0A6M3M511"/>
<accession>A0A6M3M511</accession>
<gene>
    <name evidence="1" type="ORF">MM171A01128_0018</name>
    <name evidence="2" type="ORF">MM171B01055_0014</name>
</gene>